<dbReference type="AlphaFoldDB" id="A0AB38E965"/>
<dbReference type="EMBL" id="OCYT01000160">
    <property type="protein sequence ID" value="SON90390.1"/>
    <property type="molecule type" value="Genomic_DNA"/>
</dbReference>
<name>A0AB38E965_XANCH</name>
<dbReference type="EMBL" id="OCYS01000158">
    <property type="protein sequence ID" value="SON93189.1"/>
    <property type="molecule type" value="Genomic_DNA"/>
</dbReference>
<organism evidence="3 4">
    <name type="scientific">Xanthomonas campestris pv. phaseoli</name>
    <dbReference type="NCBI Taxonomy" id="317013"/>
    <lineage>
        <taxon>Bacteria</taxon>
        <taxon>Pseudomonadati</taxon>
        <taxon>Pseudomonadota</taxon>
        <taxon>Gammaproteobacteria</taxon>
        <taxon>Lysobacterales</taxon>
        <taxon>Lysobacteraceae</taxon>
        <taxon>Xanthomonas</taxon>
    </lineage>
</organism>
<feature type="region of interest" description="Disordered" evidence="1">
    <location>
        <begin position="14"/>
        <end position="34"/>
    </location>
</feature>
<gene>
    <name evidence="2" type="ORF">XAP6984_990090</name>
    <name evidence="3" type="ORF">XAP7430_980088</name>
</gene>
<evidence type="ECO:0000313" key="5">
    <source>
        <dbReference type="Proteomes" id="UP000234181"/>
    </source>
</evidence>
<proteinExistence type="predicted"/>
<evidence type="ECO:0000313" key="3">
    <source>
        <dbReference type="EMBL" id="SON93189.1"/>
    </source>
</evidence>
<dbReference type="Proteomes" id="UP000234166">
    <property type="component" value="Unassembled WGS sequence"/>
</dbReference>
<evidence type="ECO:0000256" key="1">
    <source>
        <dbReference type="SAM" id="MobiDB-lite"/>
    </source>
</evidence>
<dbReference type="Proteomes" id="UP000234181">
    <property type="component" value="Unassembled WGS sequence"/>
</dbReference>
<comment type="caution">
    <text evidence="3">The sequence shown here is derived from an EMBL/GenBank/DDBJ whole genome shotgun (WGS) entry which is preliminary data.</text>
</comment>
<sequence length="66" mass="7450">MSRCLSGCLRRPYPHPNPFPGGRGVQRSLRLQGDPHAHIYPRQLACLRDVQISPSSRARHCQRACS</sequence>
<evidence type="ECO:0000313" key="4">
    <source>
        <dbReference type="Proteomes" id="UP000234166"/>
    </source>
</evidence>
<evidence type="ECO:0000313" key="2">
    <source>
        <dbReference type="EMBL" id="SON90390.1"/>
    </source>
</evidence>
<protein>
    <submittedName>
        <fullName evidence="3">Uncharacterized protein</fullName>
    </submittedName>
</protein>
<reference evidence="4 5" key="1">
    <citation type="submission" date="2017-10" db="EMBL/GenBank/DDBJ databases">
        <authorList>
            <person name="Regsiter A."/>
            <person name="William W."/>
        </authorList>
    </citation>
    <scope>NUCLEOTIDE SEQUENCE [LARGE SCALE GENOMIC DNA]</scope>
    <source>
        <strain evidence="2 5">CFBP6984</strain>
        <strain evidence="3 4">CFBP7430</strain>
    </source>
</reference>
<accession>A0AB38E965</accession>
<keyword evidence="5" id="KW-1185">Reference proteome</keyword>